<name>A0A4R6SF63_LABRH</name>
<dbReference type="Gene3D" id="1.10.10.10">
    <property type="entry name" value="Winged helix-like DNA-binding domain superfamily/Winged helix DNA-binding domain"/>
    <property type="match status" value="1"/>
</dbReference>
<protein>
    <submittedName>
        <fullName evidence="5">HxlR family transcriptional regulator</fullName>
    </submittedName>
</protein>
<gene>
    <name evidence="5" type="ORF">EV186_103690</name>
</gene>
<keyword evidence="2" id="KW-0238">DNA-binding</keyword>
<dbReference type="Proteomes" id="UP000295444">
    <property type="component" value="Unassembled WGS sequence"/>
</dbReference>
<dbReference type="InterPro" id="IPR036388">
    <property type="entry name" value="WH-like_DNA-bd_sf"/>
</dbReference>
<dbReference type="RefSeq" id="WP_133850890.1">
    <property type="nucleotide sequence ID" value="NZ_SNXZ01000003.1"/>
</dbReference>
<sequence length="129" mass="14014">MSDGNTGVPSVLAIPLPAVMPVVDYDLCPVARVFRRLGERWTLGVLVLLGQGKHRFNELNRRIDGISQRMLTRTLRTLESDGLVTRTVLATTPPSVEYALSEAGRSLLGPISAIADWATEGVVRESLTS</sequence>
<feature type="domain" description="HTH hxlR-type" evidence="4">
    <location>
        <begin position="28"/>
        <end position="126"/>
    </location>
</feature>
<dbReference type="InterPro" id="IPR002577">
    <property type="entry name" value="HTH_HxlR"/>
</dbReference>
<keyword evidence="1" id="KW-0805">Transcription regulation</keyword>
<accession>A0A4R6SF63</accession>
<evidence type="ECO:0000313" key="6">
    <source>
        <dbReference type="Proteomes" id="UP000295444"/>
    </source>
</evidence>
<reference evidence="5 6" key="1">
    <citation type="submission" date="2019-03" db="EMBL/GenBank/DDBJ databases">
        <title>Genomic Encyclopedia of Type Strains, Phase IV (KMG-IV): sequencing the most valuable type-strain genomes for metagenomic binning, comparative biology and taxonomic classification.</title>
        <authorList>
            <person name="Goeker M."/>
        </authorList>
    </citation>
    <scope>NUCLEOTIDE SEQUENCE [LARGE SCALE GENOMIC DNA]</scope>
    <source>
        <strain evidence="5 6">DSM 45361</strain>
    </source>
</reference>
<evidence type="ECO:0000313" key="5">
    <source>
        <dbReference type="EMBL" id="TDP97726.1"/>
    </source>
</evidence>
<organism evidence="5 6">
    <name type="scientific">Labedaea rhizosphaerae</name>
    <dbReference type="NCBI Taxonomy" id="598644"/>
    <lineage>
        <taxon>Bacteria</taxon>
        <taxon>Bacillati</taxon>
        <taxon>Actinomycetota</taxon>
        <taxon>Actinomycetes</taxon>
        <taxon>Pseudonocardiales</taxon>
        <taxon>Pseudonocardiaceae</taxon>
        <taxon>Labedaea</taxon>
    </lineage>
</organism>
<dbReference type="PANTHER" id="PTHR33204">
    <property type="entry name" value="TRANSCRIPTIONAL REGULATOR, MARR FAMILY"/>
    <property type="match status" value="1"/>
</dbReference>
<dbReference type="PANTHER" id="PTHR33204:SF39">
    <property type="entry name" value="TRANSCRIPTIONAL REGULATORY PROTEIN"/>
    <property type="match status" value="1"/>
</dbReference>
<dbReference type="EMBL" id="SNXZ01000003">
    <property type="protein sequence ID" value="TDP97726.1"/>
    <property type="molecule type" value="Genomic_DNA"/>
</dbReference>
<dbReference type="GO" id="GO:0003677">
    <property type="term" value="F:DNA binding"/>
    <property type="evidence" value="ECO:0007669"/>
    <property type="project" value="UniProtKB-KW"/>
</dbReference>
<dbReference type="SUPFAM" id="SSF46785">
    <property type="entry name" value="Winged helix' DNA-binding domain"/>
    <property type="match status" value="1"/>
</dbReference>
<dbReference type="AlphaFoldDB" id="A0A4R6SF63"/>
<dbReference type="Pfam" id="PF01638">
    <property type="entry name" value="HxlR"/>
    <property type="match status" value="1"/>
</dbReference>
<keyword evidence="6" id="KW-1185">Reference proteome</keyword>
<dbReference type="InterPro" id="IPR036390">
    <property type="entry name" value="WH_DNA-bd_sf"/>
</dbReference>
<dbReference type="PROSITE" id="PS51118">
    <property type="entry name" value="HTH_HXLR"/>
    <property type="match status" value="1"/>
</dbReference>
<evidence type="ECO:0000259" key="4">
    <source>
        <dbReference type="PROSITE" id="PS51118"/>
    </source>
</evidence>
<keyword evidence="3" id="KW-0804">Transcription</keyword>
<evidence type="ECO:0000256" key="3">
    <source>
        <dbReference type="ARBA" id="ARBA00023163"/>
    </source>
</evidence>
<evidence type="ECO:0000256" key="2">
    <source>
        <dbReference type="ARBA" id="ARBA00023125"/>
    </source>
</evidence>
<proteinExistence type="predicted"/>
<dbReference type="OrthoDB" id="370168at2"/>
<comment type="caution">
    <text evidence="5">The sequence shown here is derived from an EMBL/GenBank/DDBJ whole genome shotgun (WGS) entry which is preliminary data.</text>
</comment>
<evidence type="ECO:0000256" key="1">
    <source>
        <dbReference type="ARBA" id="ARBA00023015"/>
    </source>
</evidence>